<evidence type="ECO:0000256" key="1">
    <source>
        <dbReference type="SAM" id="MobiDB-lite"/>
    </source>
</evidence>
<dbReference type="Proteomes" id="UP000229498">
    <property type="component" value="Unassembled WGS sequence"/>
</dbReference>
<dbReference type="RefSeq" id="WP_109792644.1">
    <property type="nucleotide sequence ID" value="NZ_PHIG01000025.1"/>
</dbReference>
<evidence type="ECO:0008006" key="4">
    <source>
        <dbReference type="Google" id="ProtNLM"/>
    </source>
</evidence>
<sequence length="185" mass="19327">MRGAGLGYEGAMIPFVTSLRPPRAAAGLRRAAFAAALAMVASACGVFGGDDEAPAQPVSNQTVIPQPSSGGGAAGSEAAPANPFMWQATLETIGFMPILELDDLAGVIETGWYIPPGAPTERFRADVAFSSRALRAESMELTMERQELDDAGNWREVPVSPAVPTNLVDSILARALVLRQESGSL</sequence>
<evidence type="ECO:0000313" key="2">
    <source>
        <dbReference type="EMBL" id="PJK30544.1"/>
    </source>
</evidence>
<dbReference type="InterPro" id="IPR021959">
    <property type="entry name" value="DUF3576"/>
</dbReference>
<dbReference type="AlphaFoldDB" id="A0A2M9G4C5"/>
<organism evidence="2 3">
    <name type="scientific">Minwuia thermotolerans</name>
    <dbReference type="NCBI Taxonomy" id="2056226"/>
    <lineage>
        <taxon>Bacteria</taxon>
        <taxon>Pseudomonadati</taxon>
        <taxon>Pseudomonadota</taxon>
        <taxon>Alphaproteobacteria</taxon>
        <taxon>Minwuiales</taxon>
        <taxon>Minwuiaceae</taxon>
        <taxon>Minwuia</taxon>
    </lineage>
</organism>
<dbReference type="OrthoDB" id="8479681at2"/>
<feature type="region of interest" description="Disordered" evidence="1">
    <location>
        <begin position="56"/>
        <end position="78"/>
    </location>
</feature>
<reference evidence="2 3" key="1">
    <citation type="submission" date="2017-11" db="EMBL/GenBank/DDBJ databases">
        <title>Draft genome sequence of Rhizobiales bacterium SY3-13.</title>
        <authorList>
            <person name="Sun C."/>
        </authorList>
    </citation>
    <scope>NUCLEOTIDE SEQUENCE [LARGE SCALE GENOMIC DNA]</scope>
    <source>
        <strain evidence="2 3">SY3-13</strain>
    </source>
</reference>
<protein>
    <recommendedName>
        <fullName evidence="4">DUF3576 domain-containing protein</fullName>
    </recommendedName>
</protein>
<dbReference type="Pfam" id="PF12100">
    <property type="entry name" value="DUF3576"/>
    <property type="match status" value="1"/>
</dbReference>
<comment type="caution">
    <text evidence="2">The sequence shown here is derived from an EMBL/GenBank/DDBJ whole genome shotgun (WGS) entry which is preliminary data.</text>
</comment>
<keyword evidence="3" id="KW-1185">Reference proteome</keyword>
<dbReference type="EMBL" id="PHIG01000025">
    <property type="protein sequence ID" value="PJK30544.1"/>
    <property type="molecule type" value="Genomic_DNA"/>
</dbReference>
<proteinExistence type="predicted"/>
<gene>
    <name evidence="2" type="ORF">CVT23_06265</name>
</gene>
<name>A0A2M9G4C5_9PROT</name>
<accession>A0A2M9G4C5</accession>
<evidence type="ECO:0000313" key="3">
    <source>
        <dbReference type="Proteomes" id="UP000229498"/>
    </source>
</evidence>